<dbReference type="EMBL" id="JABBVZ010000034">
    <property type="protein sequence ID" value="NMP22904.1"/>
    <property type="molecule type" value="Genomic_DNA"/>
</dbReference>
<organism evidence="1 2">
    <name type="scientific">Sulfobacillus harzensis</name>
    <dbReference type="NCBI Taxonomy" id="2729629"/>
    <lineage>
        <taxon>Bacteria</taxon>
        <taxon>Bacillati</taxon>
        <taxon>Bacillota</taxon>
        <taxon>Clostridia</taxon>
        <taxon>Eubacteriales</taxon>
        <taxon>Clostridiales Family XVII. Incertae Sedis</taxon>
        <taxon>Sulfobacillus</taxon>
    </lineage>
</organism>
<dbReference type="Proteomes" id="UP000533476">
    <property type="component" value="Unassembled WGS sequence"/>
</dbReference>
<evidence type="ECO:0000313" key="2">
    <source>
        <dbReference type="Proteomes" id="UP000533476"/>
    </source>
</evidence>
<keyword evidence="2" id="KW-1185">Reference proteome</keyword>
<evidence type="ECO:0000313" key="1">
    <source>
        <dbReference type="EMBL" id="NMP22904.1"/>
    </source>
</evidence>
<comment type="caution">
    <text evidence="1">The sequence shown here is derived from an EMBL/GenBank/DDBJ whole genome shotgun (WGS) entry which is preliminary data.</text>
</comment>
<dbReference type="AlphaFoldDB" id="A0A7Y0L3Z7"/>
<dbReference type="RefSeq" id="WP_169099672.1">
    <property type="nucleotide sequence ID" value="NZ_JABBVZ010000034.1"/>
</dbReference>
<sequence length="122" mass="13641">MKPVPITTETITAYIGAWYPRFVHDPRRSDVAIIACDQAAQLVLTAIDRMTKPRRLPAVRAPLADIRGCQPDLSPTPLQTALAHRHPRWTDAQQRHAVQLILDLGWDMVDQMLTAAWGIPTA</sequence>
<reference evidence="1 2" key="1">
    <citation type="submission" date="2020-04" db="EMBL/GenBank/DDBJ databases">
        <authorList>
            <person name="Zhang R."/>
            <person name="Schippers A."/>
        </authorList>
    </citation>
    <scope>NUCLEOTIDE SEQUENCE [LARGE SCALE GENOMIC DNA]</scope>
    <source>
        <strain evidence="1 2">DSM 109850</strain>
    </source>
</reference>
<proteinExistence type="predicted"/>
<name>A0A7Y0L3Z7_9FIRM</name>
<accession>A0A7Y0L3Z7</accession>
<gene>
    <name evidence="1" type="ORF">HIJ39_11145</name>
</gene>
<protein>
    <submittedName>
        <fullName evidence="1">Uncharacterized protein</fullName>
    </submittedName>
</protein>